<evidence type="ECO:0000256" key="1">
    <source>
        <dbReference type="SAM" id="MobiDB-lite"/>
    </source>
</evidence>
<proteinExistence type="predicted"/>
<feature type="region of interest" description="Disordered" evidence="1">
    <location>
        <begin position="163"/>
        <end position="188"/>
    </location>
</feature>
<organism evidence="3 4">
    <name type="scientific">Mesorhabditis spiculigera</name>
    <dbReference type="NCBI Taxonomy" id="96644"/>
    <lineage>
        <taxon>Eukaryota</taxon>
        <taxon>Metazoa</taxon>
        <taxon>Ecdysozoa</taxon>
        <taxon>Nematoda</taxon>
        <taxon>Chromadorea</taxon>
        <taxon>Rhabditida</taxon>
        <taxon>Rhabditina</taxon>
        <taxon>Rhabditomorpha</taxon>
        <taxon>Rhabditoidea</taxon>
        <taxon>Rhabditidae</taxon>
        <taxon>Mesorhabditinae</taxon>
        <taxon>Mesorhabditis</taxon>
    </lineage>
</organism>
<keyword evidence="2" id="KW-0472">Membrane</keyword>
<keyword evidence="2" id="KW-1133">Transmembrane helix</keyword>
<evidence type="ECO:0000313" key="4">
    <source>
        <dbReference type="Proteomes" id="UP001177023"/>
    </source>
</evidence>
<gene>
    <name evidence="3" type="ORF">MSPICULIGERA_LOCUS19119</name>
</gene>
<comment type="caution">
    <text evidence="3">The sequence shown here is derived from an EMBL/GenBank/DDBJ whole genome shotgun (WGS) entry which is preliminary data.</text>
</comment>
<feature type="compositionally biased region" description="Basic and acidic residues" evidence="1">
    <location>
        <begin position="249"/>
        <end position="259"/>
    </location>
</feature>
<dbReference type="Proteomes" id="UP001177023">
    <property type="component" value="Unassembled WGS sequence"/>
</dbReference>
<feature type="transmembrane region" description="Helical" evidence="2">
    <location>
        <begin position="15"/>
        <end position="37"/>
    </location>
</feature>
<keyword evidence="4" id="KW-1185">Reference proteome</keyword>
<dbReference type="EMBL" id="CATQJA010002662">
    <property type="protein sequence ID" value="CAJ0580945.1"/>
    <property type="molecule type" value="Genomic_DNA"/>
</dbReference>
<dbReference type="AlphaFoldDB" id="A0AA36D6I2"/>
<protein>
    <submittedName>
        <fullName evidence="3">Uncharacterized protein</fullName>
    </submittedName>
</protein>
<reference evidence="3" key="1">
    <citation type="submission" date="2023-06" db="EMBL/GenBank/DDBJ databases">
        <authorList>
            <person name="Delattre M."/>
        </authorList>
    </citation>
    <scope>NUCLEOTIDE SEQUENCE</scope>
    <source>
        <strain evidence="3">AF72</strain>
    </source>
</reference>
<feature type="region of interest" description="Disordered" evidence="1">
    <location>
        <begin position="210"/>
        <end position="259"/>
    </location>
</feature>
<evidence type="ECO:0000313" key="3">
    <source>
        <dbReference type="EMBL" id="CAJ0580945.1"/>
    </source>
</evidence>
<sequence length="283" mass="31673">MGQSGSTAAAEISDWSFVVISALTLPICILLFVCNLFSKSTDPKRWHTLNIIEASELAAVMAVVLPGRKIDELEESQMQEMILKWLFGSGLSMNHEFVLDQDEEGELFVVMSAKKECECCRKEEDGSSKAAFDRSPYGSRLAVFHSEGDGTVTLSVPHQYRERRNSTSASTVHAVHPQRYQRTKSDTQVHRISHLEPPVVQMRNGRLVSVDLDEPPQYKPPPPPISERRGQKISPIRTQPGVVKTLPKPSEKGKEDEKDQGFFRSCYREMGTCCLGLCSNFSL</sequence>
<keyword evidence="2" id="KW-0812">Transmembrane</keyword>
<name>A0AA36D6I2_9BILA</name>
<accession>A0AA36D6I2</accession>
<feature type="non-terminal residue" evidence="3">
    <location>
        <position position="283"/>
    </location>
</feature>
<evidence type="ECO:0000256" key="2">
    <source>
        <dbReference type="SAM" id="Phobius"/>
    </source>
</evidence>